<evidence type="ECO:0000313" key="1">
    <source>
        <dbReference type="EMBL" id="KKR91554.1"/>
    </source>
</evidence>
<gene>
    <name evidence="1" type="ORF">UU43_C0004G0002</name>
</gene>
<dbReference type="AlphaFoldDB" id="A0A0G0US07"/>
<proteinExistence type="predicted"/>
<name>A0A0G0US07_9BACT</name>
<organism evidence="1 2">
    <name type="scientific">Candidatus Falkowbacteria bacterium GW2011_GWA2_41_14</name>
    <dbReference type="NCBI Taxonomy" id="1618635"/>
    <lineage>
        <taxon>Bacteria</taxon>
        <taxon>Candidatus Falkowiibacteriota</taxon>
    </lineage>
</organism>
<dbReference type="EMBL" id="LCAP01000004">
    <property type="protein sequence ID" value="KKR91554.1"/>
    <property type="molecule type" value="Genomic_DNA"/>
</dbReference>
<comment type="caution">
    <text evidence="1">The sequence shown here is derived from an EMBL/GenBank/DDBJ whole genome shotgun (WGS) entry which is preliminary data.</text>
</comment>
<evidence type="ECO:0008006" key="3">
    <source>
        <dbReference type="Google" id="ProtNLM"/>
    </source>
</evidence>
<evidence type="ECO:0000313" key="2">
    <source>
        <dbReference type="Proteomes" id="UP000034190"/>
    </source>
</evidence>
<reference evidence="1 2" key="1">
    <citation type="journal article" date="2015" name="Nature">
        <title>rRNA introns, odd ribosomes, and small enigmatic genomes across a large radiation of phyla.</title>
        <authorList>
            <person name="Brown C.T."/>
            <person name="Hug L.A."/>
            <person name="Thomas B.C."/>
            <person name="Sharon I."/>
            <person name="Castelle C.J."/>
            <person name="Singh A."/>
            <person name="Wilkins M.J."/>
            <person name="Williams K.H."/>
            <person name="Banfield J.F."/>
        </authorList>
    </citation>
    <scope>NUCLEOTIDE SEQUENCE [LARGE SCALE GENOMIC DNA]</scope>
</reference>
<accession>A0A0G0US07</accession>
<sequence>MIYRGIQHWWPVGHQYDIHKKWEFELTSEIEGIFGNYRTFVRRMYHHHRSENLEEYVREFCFRFSLPEMFNSPLNYLQNTLTLVPSG</sequence>
<protein>
    <recommendedName>
        <fullName evidence="3">ISXO2-like transposase domain-containing protein</fullName>
    </recommendedName>
</protein>
<dbReference type="Proteomes" id="UP000034190">
    <property type="component" value="Unassembled WGS sequence"/>
</dbReference>